<sequence length="172" mass="19241">MSGGSWVATEIAGVSEDEAEHSQEDVEASHRYPPPSDRLERQLARRSSFPTFRAPPGSPVPLSPGLQYNSVSTSLKRRRSSKAVMHEPPRSKRESKGRKLVLEGDGPLSMDQGYLVSLARRTRGAKALNFEISRFQVMEALNEFAVTMEYCVHALRNESEVEKGKVEVRRLT</sequence>
<proteinExistence type="predicted"/>
<feature type="compositionally biased region" description="Basic and acidic residues" evidence="1">
    <location>
        <begin position="20"/>
        <end position="30"/>
    </location>
</feature>
<feature type="region of interest" description="Disordered" evidence="1">
    <location>
        <begin position="1"/>
        <end position="104"/>
    </location>
</feature>
<organism evidence="2 3">
    <name type="scientific">Brassica cretica</name>
    <name type="common">Mustard</name>
    <dbReference type="NCBI Taxonomy" id="69181"/>
    <lineage>
        <taxon>Eukaryota</taxon>
        <taxon>Viridiplantae</taxon>
        <taxon>Streptophyta</taxon>
        <taxon>Embryophyta</taxon>
        <taxon>Tracheophyta</taxon>
        <taxon>Spermatophyta</taxon>
        <taxon>Magnoliopsida</taxon>
        <taxon>eudicotyledons</taxon>
        <taxon>Gunneridae</taxon>
        <taxon>Pentapetalae</taxon>
        <taxon>rosids</taxon>
        <taxon>malvids</taxon>
        <taxon>Brassicales</taxon>
        <taxon>Brassicaceae</taxon>
        <taxon>Brassiceae</taxon>
        <taxon>Brassica</taxon>
    </lineage>
</organism>
<comment type="caution">
    <text evidence="2">The sequence shown here is derived from an EMBL/GenBank/DDBJ whole genome shotgun (WGS) entry which is preliminary data.</text>
</comment>
<keyword evidence="3" id="KW-1185">Reference proteome</keyword>
<evidence type="ECO:0000313" key="3">
    <source>
        <dbReference type="Proteomes" id="UP000266723"/>
    </source>
</evidence>
<protein>
    <recommendedName>
        <fullName evidence="4">Histone H2A/H2B/H3 domain-containing protein</fullName>
    </recommendedName>
</protein>
<feature type="compositionally biased region" description="Basic and acidic residues" evidence="1">
    <location>
        <begin position="84"/>
        <end position="94"/>
    </location>
</feature>
<name>A0ABQ7AIA1_BRACR</name>
<reference evidence="2 3" key="1">
    <citation type="journal article" date="2020" name="BMC Genomics">
        <title>Intraspecific diversification of the crop wild relative Brassica cretica Lam. using demographic model selection.</title>
        <authorList>
            <person name="Kioukis A."/>
            <person name="Michalopoulou V.A."/>
            <person name="Briers L."/>
            <person name="Pirintsos S."/>
            <person name="Studholme D.J."/>
            <person name="Pavlidis P."/>
            <person name="Sarris P.F."/>
        </authorList>
    </citation>
    <scope>NUCLEOTIDE SEQUENCE [LARGE SCALE GENOMIC DNA]</scope>
    <source>
        <strain evidence="3">cv. PFS-1207/04</strain>
    </source>
</reference>
<evidence type="ECO:0000256" key="1">
    <source>
        <dbReference type="SAM" id="MobiDB-lite"/>
    </source>
</evidence>
<dbReference type="EMBL" id="QGKV02002055">
    <property type="protein sequence ID" value="KAF3497121.1"/>
    <property type="molecule type" value="Genomic_DNA"/>
</dbReference>
<evidence type="ECO:0008006" key="4">
    <source>
        <dbReference type="Google" id="ProtNLM"/>
    </source>
</evidence>
<dbReference type="Proteomes" id="UP000266723">
    <property type="component" value="Unassembled WGS sequence"/>
</dbReference>
<gene>
    <name evidence="2" type="ORF">DY000_02052658</name>
</gene>
<accession>A0ABQ7AIA1</accession>
<evidence type="ECO:0000313" key="2">
    <source>
        <dbReference type="EMBL" id="KAF3497121.1"/>
    </source>
</evidence>